<evidence type="ECO:0000256" key="4">
    <source>
        <dbReference type="ARBA" id="ARBA00022741"/>
    </source>
</evidence>
<comment type="caution">
    <text evidence="11">The sequence shown here is derived from an EMBL/GenBank/DDBJ whole genome shotgun (WGS) entry which is preliminary data.</text>
</comment>
<dbReference type="RefSeq" id="WP_113919182.1">
    <property type="nucleotide sequence ID" value="NZ_QNRX01000001.1"/>
</dbReference>
<dbReference type="InterPro" id="IPR003010">
    <property type="entry name" value="C-N_Hydrolase"/>
</dbReference>
<dbReference type="NCBIfam" id="NF002730">
    <property type="entry name" value="PRK02628.1"/>
    <property type="match status" value="1"/>
</dbReference>
<dbReference type="Pfam" id="PF02540">
    <property type="entry name" value="NAD_synthase"/>
    <property type="match status" value="1"/>
</dbReference>
<dbReference type="InterPro" id="IPR041856">
    <property type="entry name" value="NAD+_synth_C"/>
</dbReference>
<feature type="binding site" evidence="7">
    <location>
        <position position="606"/>
    </location>
    <ligand>
        <name>deamido-NAD(+)</name>
        <dbReference type="ChEBI" id="CHEBI:58437"/>
        <note>ligand shared between two neighboring subunits</note>
    </ligand>
</feature>
<feature type="active site" description="For glutaminase activity" evidence="7">
    <location>
        <position position="116"/>
    </location>
</feature>
<evidence type="ECO:0000313" key="12">
    <source>
        <dbReference type="Proteomes" id="UP000253490"/>
    </source>
</evidence>
<feature type="binding site" evidence="7">
    <location>
        <position position="444"/>
    </location>
    <ligand>
        <name>deamido-NAD(+)</name>
        <dbReference type="ChEBI" id="CHEBI:58437"/>
        <note>ligand shared between two neighboring subunits</note>
    </ligand>
</feature>
<dbReference type="PANTHER" id="PTHR23090:SF9">
    <property type="entry name" value="GLUTAMINE-DEPENDENT NAD(+) SYNTHETASE"/>
    <property type="match status" value="1"/>
</dbReference>
<dbReference type="InterPro" id="IPR036526">
    <property type="entry name" value="C-N_Hydrolase_sf"/>
</dbReference>
<accession>A0A366II49</accession>
<dbReference type="CDD" id="cd00553">
    <property type="entry name" value="NAD_synthase"/>
    <property type="match status" value="1"/>
</dbReference>
<dbReference type="PROSITE" id="PS50263">
    <property type="entry name" value="CN_HYDROLASE"/>
    <property type="match status" value="1"/>
</dbReference>
<dbReference type="GO" id="GO:0005737">
    <property type="term" value="C:cytoplasm"/>
    <property type="evidence" value="ECO:0007669"/>
    <property type="project" value="InterPro"/>
</dbReference>
<evidence type="ECO:0000256" key="3">
    <source>
        <dbReference type="ARBA" id="ARBA00022598"/>
    </source>
</evidence>
<dbReference type="PIRSF" id="PIRSF006630">
    <property type="entry name" value="NADS_GAT"/>
    <property type="match status" value="1"/>
</dbReference>
<dbReference type="InterPro" id="IPR014445">
    <property type="entry name" value="Gln-dep_NAD_synthase"/>
</dbReference>
<dbReference type="OrthoDB" id="9803818at2"/>
<evidence type="ECO:0000256" key="6">
    <source>
        <dbReference type="ARBA" id="ARBA00023027"/>
    </source>
</evidence>
<feature type="binding site" evidence="7">
    <location>
        <begin position="478"/>
        <end position="481"/>
    </location>
    <ligand>
        <name>deamido-NAD(+)</name>
        <dbReference type="ChEBI" id="CHEBI:58437"/>
        <note>ligand shared between two neighboring subunits</note>
    </ligand>
</feature>
<organism evidence="11 12">
    <name type="scientific">Alkalibaculum bacchi</name>
    <dbReference type="NCBI Taxonomy" id="645887"/>
    <lineage>
        <taxon>Bacteria</taxon>
        <taxon>Bacillati</taxon>
        <taxon>Bacillota</taxon>
        <taxon>Clostridia</taxon>
        <taxon>Eubacteriales</taxon>
        <taxon>Eubacteriaceae</taxon>
        <taxon>Alkalibaculum</taxon>
    </lineage>
</organism>
<dbReference type="UniPathway" id="UPA00253">
    <property type="reaction ID" value="UER00334"/>
</dbReference>
<evidence type="ECO:0000256" key="8">
    <source>
        <dbReference type="PIRNR" id="PIRNR006630"/>
    </source>
</evidence>
<feature type="domain" description="CN hydrolase" evidence="10">
    <location>
        <begin position="7"/>
        <end position="273"/>
    </location>
</feature>
<comment type="pathway">
    <text evidence="1 7 8">Cofactor biosynthesis; NAD(+) biosynthesis; NAD(+) from deamido-NAD(+) (L-Gln route): step 1/1.</text>
</comment>
<sequence>MHDKGYVRVATVTPKLKVADCEYNKLQIIQTIEDVIEKNVEVVVYPELCISGYTCGDLFYQDILLNKVEESIGEICDFLSPHPLMVVIGAPVRVKTQIYNCAIVINEGQILAVVPKKYLPSSGEFYEKRWFASGFNIDSNEKISYCGQDVLFGCDVLFQHDTYKPLIVGVEICEDLWAPIPPSSYYCQAGATLILNPSTSNEVVGKSEYRRALVEQQSARGILAYAYVSSGFGESTTDLVFGGHGLICESGALLAESERFCYESNMIIADVDIDKINHDRLKATPLREHLRNKEEYYDFISFTTKDVQHELMRKVQAYPFIPSDPQARNTICQEIFNIQTMALGKRATHIGFPTMVVGISGGLDSTLALLVCAKTCDQLKSDRKNILAVTMPGFGTTDRTYNNAIALMKKLHVSIKEISIKDACIQHFKDIEHSLDQQDVTYENAQARERTQILMDLANKSGGIVIGTGDLSELALGWATYNGDHMSMYGVNAGVPKTLVRYLVQWIADTHEDREIGEILNDICNTPVSPELLPPDESGKIAQKTEDLVGPYELHDFFLFNVIRCGYSPKKVYYLGKIAFKGQYSDEIILKWLKNFYRRFFTQQFKRSCMPDGPKVGTVSLSPRGDWRMPSDASNAIWMKELEDLR</sequence>
<keyword evidence="4 7" id="KW-0547">Nucleotide-binding</keyword>
<gene>
    <name evidence="7" type="primary">nadE</name>
    <name evidence="11" type="ORF">DES36_10111</name>
</gene>
<evidence type="ECO:0000256" key="9">
    <source>
        <dbReference type="RuleBase" id="RU003811"/>
    </source>
</evidence>
<evidence type="ECO:0000259" key="10">
    <source>
        <dbReference type="PROSITE" id="PS50263"/>
    </source>
</evidence>
<dbReference type="EMBL" id="QNRX01000001">
    <property type="protein sequence ID" value="RBP69968.1"/>
    <property type="molecule type" value="Genomic_DNA"/>
</dbReference>
<dbReference type="GO" id="GO:0004359">
    <property type="term" value="F:glutaminase activity"/>
    <property type="evidence" value="ECO:0007669"/>
    <property type="project" value="InterPro"/>
</dbReference>
<evidence type="ECO:0000313" key="11">
    <source>
        <dbReference type="EMBL" id="RBP69968.1"/>
    </source>
</evidence>
<dbReference type="PANTHER" id="PTHR23090">
    <property type="entry name" value="NH 3 /GLUTAMINE-DEPENDENT NAD + SYNTHETASE"/>
    <property type="match status" value="1"/>
</dbReference>
<dbReference type="Proteomes" id="UP000253490">
    <property type="component" value="Unassembled WGS sequence"/>
</dbReference>
<feature type="binding site" evidence="7">
    <location>
        <position position="473"/>
    </location>
    <ligand>
        <name>deamido-NAD(+)</name>
        <dbReference type="ChEBI" id="CHEBI:58437"/>
        <note>ligand shared between two neighboring subunits</note>
    </ligand>
</feature>
<dbReference type="NCBIfam" id="TIGR00552">
    <property type="entry name" value="nadE"/>
    <property type="match status" value="1"/>
</dbReference>
<evidence type="ECO:0000256" key="7">
    <source>
        <dbReference type="HAMAP-Rule" id="MF_02090"/>
    </source>
</evidence>
<feature type="binding site" evidence="7">
    <location>
        <position position="206"/>
    </location>
    <ligand>
        <name>L-glutamine</name>
        <dbReference type="ChEBI" id="CHEBI:58359"/>
    </ligand>
</feature>
<feature type="active site" description="Nucleophile; for glutaminase activity" evidence="7">
    <location>
        <position position="173"/>
    </location>
</feature>
<dbReference type="Gene3D" id="3.60.110.10">
    <property type="entry name" value="Carbon-nitrogen hydrolase"/>
    <property type="match status" value="1"/>
</dbReference>
<dbReference type="HAMAP" id="MF_02090">
    <property type="entry name" value="NadE_glutamine_dep"/>
    <property type="match status" value="1"/>
</dbReference>
<comment type="function">
    <text evidence="7">Catalyzes the ATP-dependent amidation of deamido-NAD to form NAD. Uses L-glutamine as a nitrogen source.</text>
</comment>
<dbReference type="InterPro" id="IPR014729">
    <property type="entry name" value="Rossmann-like_a/b/a_fold"/>
</dbReference>
<dbReference type="GO" id="GO:0009435">
    <property type="term" value="P:NAD+ biosynthetic process"/>
    <property type="evidence" value="ECO:0007669"/>
    <property type="project" value="UniProtKB-UniRule"/>
</dbReference>
<evidence type="ECO:0000256" key="1">
    <source>
        <dbReference type="ARBA" id="ARBA00005188"/>
    </source>
</evidence>
<protein>
    <recommendedName>
        <fullName evidence="7 8">Glutamine-dependent NAD(+) synthetase</fullName>
        <ecNumber evidence="7 8">6.3.5.1</ecNumber>
    </recommendedName>
    <alternativeName>
        <fullName evidence="7 8">NAD(+) synthase [glutamine-hydrolyzing]</fullName>
    </alternativeName>
</protein>
<evidence type="ECO:0000256" key="5">
    <source>
        <dbReference type="ARBA" id="ARBA00022840"/>
    </source>
</evidence>
<dbReference type="InterPro" id="IPR022310">
    <property type="entry name" value="NAD/GMP_synthase"/>
</dbReference>
<name>A0A366II49_9FIRM</name>
<comment type="similarity">
    <text evidence="9">Belongs to the NAD synthetase family.</text>
</comment>
<dbReference type="CDD" id="cd07570">
    <property type="entry name" value="GAT_Gln-NAD-synth"/>
    <property type="match status" value="1"/>
</dbReference>
<feature type="binding site" evidence="7">
    <location>
        <begin position="358"/>
        <end position="365"/>
    </location>
    <ligand>
        <name>ATP</name>
        <dbReference type="ChEBI" id="CHEBI:30616"/>
    </ligand>
</feature>
<proteinExistence type="inferred from homology"/>
<dbReference type="Gene3D" id="3.40.50.620">
    <property type="entry name" value="HUPs"/>
    <property type="match status" value="1"/>
</dbReference>
<keyword evidence="3 7" id="KW-0436">Ligase</keyword>
<comment type="caution">
    <text evidence="7">Lacks conserved residue(s) required for the propagation of feature annotation.</text>
</comment>
<dbReference type="SUPFAM" id="SSF52402">
    <property type="entry name" value="Adenine nucleotide alpha hydrolases-like"/>
    <property type="match status" value="1"/>
</dbReference>
<dbReference type="Pfam" id="PF00795">
    <property type="entry name" value="CN_hydrolase"/>
    <property type="match status" value="1"/>
</dbReference>
<keyword evidence="6 7" id="KW-0520">NAD</keyword>
<dbReference type="SUPFAM" id="SSF56317">
    <property type="entry name" value="Carbon-nitrogen hydrolase"/>
    <property type="match status" value="1"/>
</dbReference>
<dbReference type="EC" id="6.3.5.1" evidence="7 8"/>
<dbReference type="Gene3D" id="1.10.10.1140">
    <property type="entry name" value="Glutamine-dependent NAD+ synthetase, C-terminal domain"/>
    <property type="match status" value="1"/>
</dbReference>
<dbReference type="GO" id="GO:0005524">
    <property type="term" value="F:ATP binding"/>
    <property type="evidence" value="ECO:0007669"/>
    <property type="project" value="UniProtKB-UniRule"/>
</dbReference>
<comment type="similarity">
    <text evidence="2 7 8">In the C-terminal section; belongs to the NAD synthetase family.</text>
</comment>
<dbReference type="GO" id="GO:0008795">
    <property type="term" value="F:NAD+ synthase activity"/>
    <property type="evidence" value="ECO:0007669"/>
    <property type="project" value="UniProtKB-UniRule"/>
</dbReference>
<evidence type="ECO:0000256" key="2">
    <source>
        <dbReference type="ARBA" id="ARBA00007145"/>
    </source>
</evidence>
<reference evidence="11 12" key="1">
    <citation type="submission" date="2018-06" db="EMBL/GenBank/DDBJ databases">
        <title>Genomic Encyclopedia of Type Strains, Phase IV (KMG-IV): sequencing the most valuable type-strain genomes for metagenomic binning, comparative biology and taxonomic classification.</title>
        <authorList>
            <person name="Goeker M."/>
        </authorList>
    </citation>
    <scope>NUCLEOTIDE SEQUENCE [LARGE SCALE GENOMIC DNA]</scope>
    <source>
        <strain evidence="11 12">DSM 22112</strain>
    </source>
</reference>
<feature type="binding site" evidence="7">
    <location>
        <position position="468"/>
    </location>
    <ligand>
        <name>ATP</name>
        <dbReference type="ChEBI" id="CHEBI:30616"/>
    </ligand>
</feature>
<dbReference type="AlphaFoldDB" id="A0A366II49"/>
<feature type="active site" description="Proton acceptor; for glutaminase activity" evidence="7">
    <location>
        <position position="47"/>
    </location>
</feature>
<dbReference type="GO" id="GO:0003952">
    <property type="term" value="F:NAD+ synthase (glutamine-hydrolyzing) activity"/>
    <property type="evidence" value="ECO:0007669"/>
    <property type="project" value="UniProtKB-UniRule"/>
</dbReference>
<keyword evidence="12" id="KW-1185">Reference proteome</keyword>
<dbReference type="InterPro" id="IPR003694">
    <property type="entry name" value="NAD_synthase"/>
</dbReference>
<comment type="catalytic activity">
    <reaction evidence="7 8">
        <text>deamido-NAD(+) + L-glutamine + ATP + H2O = L-glutamate + AMP + diphosphate + NAD(+) + H(+)</text>
        <dbReference type="Rhea" id="RHEA:24384"/>
        <dbReference type="ChEBI" id="CHEBI:15377"/>
        <dbReference type="ChEBI" id="CHEBI:15378"/>
        <dbReference type="ChEBI" id="CHEBI:29985"/>
        <dbReference type="ChEBI" id="CHEBI:30616"/>
        <dbReference type="ChEBI" id="CHEBI:33019"/>
        <dbReference type="ChEBI" id="CHEBI:57540"/>
        <dbReference type="ChEBI" id="CHEBI:58359"/>
        <dbReference type="ChEBI" id="CHEBI:58437"/>
        <dbReference type="ChEBI" id="CHEBI:456215"/>
        <dbReference type="EC" id="6.3.5.1"/>
    </reaction>
</comment>
<keyword evidence="5 7" id="KW-0067">ATP-binding</keyword>
<feature type="binding site" evidence="7">
    <location>
        <position position="200"/>
    </location>
    <ligand>
        <name>L-glutamine</name>
        <dbReference type="ChEBI" id="CHEBI:58359"/>
    </ligand>
</feature>